<keyword evidence="2" id="KW-1185">Reference proteome</keyword>
<dbReference type="InParanoid" id="A0A2P6NT90"/>
<comment type="caution">
    <text evidence="1">The sequence shown here is derived from an EMBL/GenBank/DDBJ whole genome shotgun (WGS) entry which is preliminary data.</text>
</comment>
<organism evidence="1 2">
    <name type="scientific">Planoprotostelium fungivorum</name>
    <dbReference type="NCBI Taxonomy" id="1890364"/>
    <lineage>
        <taxon>Eukaryota</taxon>
        <taxon>Amoebozoa</taxon>
        <taxon>Evosea</taxon>
        <taxon>Variosea</taxon>
        <taxon>Cavosteliida</taxon>
        <taxon>Cavosteliaceae</taxon>
        <taxon>Planoprotostelium</taxon>
    </lineage>
</organism>
<name>A0A2P6NT90_9EUKA</name>
<reference evidence="1 2" key="1">
    <citation type="journal article" date="2018" name="Genome Biol. Evol.">
        <title>Multiple Roots of Fruiting Body Formation in Amoebozoa.</title>
        <authorList>
            <person name="Hillmann F."/>
            <person name="Forbes G."/>
            <person name="Novohradska S."/>
            <person name="Ferling I."/>
            <person name="Riege K."/>
            <person name="Groth M."/>
            <person name="Westermann M."/>
            <person name="Marz M."/>
            <person name="Spaller T."/>
            <person name="Winckler T."/>
            <person name="Schaap P."/>
            <person name="Glockner G."/>
        </authorList>
    </citation>
    <scope>NUCLEOTIDE SEQUENCE [LARGE SCALE GENOMIC DNA]</scope>
    <source>
        <strain evidence="1 2">Jena</strain>
    </source>
</reference>
<proteinExistence type="predicted"/>
<evidence type="ECO:0000313" key="1">
    <source>
        <dbReference type="EMBL" id="PRP87187.1"/>
    </source>
</evidence>
<evidence type="ECO:0000313" key="2">
    <source>
        <dbReference type="Proteomes" id="UP000241769"/>
    </source>
</evidence>
<dbReference type="Proteomes" id="UP000241769">
    <property type="component" value="Unassembled WGS sequence"/>
</dbReference>
<dbReference type="AlphaFoldDB" id="A0A2P6NT90"/>
<dbReference type="EMBL" id="MDYQ01000022">
    <property type="protein sequence ID" value="PRP87187.1"/>
    <property type="molecule type" value="Genomic_DNA"/>
</dbReference>
<protein>
    <submittedName>
        <fullName evidence="1">Uncharacterized protein</fullName>
    </submittedName>
</protein>
<sequence length="65" mass="7650">MTGPPSVGEHENWCRSAPGWERSFGDIMWSYPSPHMFVIHRYTRKSQESHYWSLILVLLVALQFV</sequence>
<gene>
    <name evidence="1" type="ORF">PROFUN_01449</name>
</gene>
<accession>A0A2P6NT90</accession>